<organism evidence="6 7">
    <name type="scientific">Amphritea opalescens</name>
    <dbReference type="NCBI Taxonomy" id="2490544"/>
    <lineage>
        <taxon>Bacteria</taxon>
        <taxon>Pseudomonadati</taxon>
        <taxon>Pseudomonadota</taxon>
        <taxon>Gammaproteobacteria</taxon>
        <taxon>Oceanospirillales</taxon>
        <taxon>Oceanospirillaceae</taxon>
        <taxon>Amphritea</taxon>
    </lineage>
</organism>
<keyword evidence="1 5" id="KW-0489">Methyltransferase</keyword>
<comment type="subcellular location">
    <subcellularLocation>
        <location evidence="5">Cytoplasm</location>
    </subcellularLocation>
</comment>
<dbReference type="NCBIfam" id="NF000986">
    <property type="entry name" value="PRK00103.1-4"/>
    <property type="match status" value="1"/>
</dbReference>
<dbReference type="EC" id="2.1.1.177" evidence="5"/>
<dbReference type="GO" id="GO:0070038">
    <property type="term" value="F:rRNA (pseudouridine-N3-)-methyltransferase activity"/>
    <property type="evidence" value="ECO:0007669"/>
    <property type="project" value="UniProtKB-UniRule"/>
</dbReference>
<reference evidence="6 7" key="1">
    <citation type="submission" date="2018-11" db="EMBL/GenBank/DDBJ databases">
        <title>The draft genome sequence of Amphritea opalescens ANRC-JH13T.</title>
        <authorList>
            <person name="Fang Z."/>
            <person name="Zhang Y."/>
            <person name="Han X."/>
        </authorList>
    </citation>
    <scope>NUCLEOTIDE SEQUENCE [LARGE SCALE GENOMIC DNA]</scope>
    <source>
        <strain evidence="6 7">ANRC-JH13</strain>
    </source>
</reference>
<evidence type="ECO:0000256" key="2">
    <source>
        <dbReference type="ARBA" id="ARBA00022679"/>
    </source>
</evidence>
<dbReference type="PANTHER" id="PTHR33603">
    <property type="entry name" value="METHYLTRANSFERASE"/>
    <property type="match status" value="1"/>
</dbReference>
<dbReference type="InterPro" id="IPR029028">
    <property type="entry name" value="Alpha/beta_knot_MTases"/>
</dbReference>
<dbReference type="Proteomes" id="UP000283087">
    <property type="component" value="Unassembled WGS sequence"/>
</dbReference>
<dbReference type="InterPro" id="IPR003742">
    <property type="entry name" value="RlmH-like"/>
</dbReference>
<dbReference type="PANTHER" id="PTHR33603:SF1">
    <property type="entry name" value="RIBOSOMAL RNA LARGE SUBUNIT METHYLTRANSFERASE H"/>
    <property type="match status" value="1"/>
</dbReference>
<evidence type="ECO:0000256" key="5">
    <source>
        <dbReference type="HAMAP-Rule" id="MF_00658"/>
    </source>
</evidence>
<evidence type="ECO:0000313" key="6">
    <source>
        <dbReference type="EMBL" id="RTE66975.1"/>
    </source>
</evidence>
<feature type="binding site" evidence="5">
    <location>
        <position position="104"/>
    </location>
    <ligand>
        <name>S-adenosyl-L-methionine</name>
        <dbReference type="ChEBI" id="CHEBI:59789"/>
    </ligand>
</feature>
<evidence type="ECO:0000256" key="3">
    <source>
        <dbReference type="ARBA" id="ARBA00022691"/>
    </source>
</evidence>
<evidence type="ECO:0000256" key="4">
    <source>
        <dbReference type="ARBA" id="ARBA00038303"/>
    </source>
</evidence>
<dbReference type="CDD" id="cd18081">
    <property type="entry name" value="RlmH-like"/>
    <property type="match status" value="1"/>
</dbReference>
<keyword evidence="7" id="KW-1185">Reference proteome</keyword>
<protein>
    <recommendedName>
        <fullName evidence="5">Ribosomal RNA large subunit methyltransferase H</fullName>
        <ecNumber evidence="5">2.1.1.177</ecNumber>
    </recommendedName>
    <alternativeName>
        <fullName evidence="5">23S rRNA (pseudouridine1915-N3)-methyltransferase</fullName>
    </alternativeName>
    <alternativeName>
        <fullName evidence="5">23S rRNA m3Psi1915 methyltransferase</fullName>
    </alternativeName>
    <alternativeName>
        <fullName evidence="5">rRNA (pseudouridine-N3-)-methyltransferase RlmH</fullName>
    </alternativeName>
</protein>
<evidence type="ECO:0000256" key="1">
    <source>
        <dbReference type="ARBA" id="ARBA00022603"/>
    </source>
</evidence>
<dbReference type="Gene3D" id="3.40.1280.10">
    <property type="match status" value="1"/>
</dbReference>
<comment type="subunit">
    <text evidence="5">Homodimer.</text>
</comment>
<proteinExistence type="inferred from homology"/>
<dbReference type="RefSeq" id="WP_126157560.1">
    <property type="nucleotide sequence ID" value="NZ_RQXW01000003.1"/>
</dbReference>
<gene>
    <name evidence="5 6" type="primary">rlmH</name>
    <name evidence="6" type="ORF">EH243_05100</name>
</gene>
<keyword evidence="5" id="KW-0698">rRNA processing</keyword>
<sequence>MKIRLIAVGTKMPSWVIEGVSEYQKRLPNEFSLDIIEIPLGHRGKGADLARAKRQEGELMLAAIPKGDQVIALEVGGRNWSTEQLAEQAEQWQMSGRNVSLLVGGPDGLAPECIALANQKWSLSGLTLPHPLVRILLAEQLYRAWSILQGHPYHK</sequence>
<dbReference type="PIRSF" id="PIRSF004505">
    <property type="entry name" value="MT_bac"/>
    <property type="match status" value="1"/>
</dbReference>
<evidence type="ECO:0000313" key="7">
    <source>
        <dbReference type="Proteomes" id="UP000283087"/>
    </source>
</evidence>
<keyword evidence="2 5" id="KW-0808">Transferase</keyword>
<accession>A0A430KTV6</accession>
<comment type="caution">
    <text evidence="6">The sequence shown here is derived from an EMBL/GenBank/DDBJ whole genome shotgun (WGS) entry which is preliminary data.</text>
</comment>
<dbReference type="OrthoDB" id="9806643at2"/>
<dbReference type="InterPro" id="IPR029026">
    <property type="entry name" value="tRNA_m1G_MTases_N"/>
</dbReference>
<dbReference type="HAMAP" id="MF_00658">
    <property type="entry name" value="23SrRNA_methyltr_H"/>
    <property type="match status" value="1"/>
</dbReference>
<dbReference type="AlphaFoldDB" id="A0A430KTV6"/>
<comment type="similarity">
    <text evidence="4 5">Belongs to the RNA methyltransferase RlmH family.</text>
</comment>
<dbReference type="Pfam" id="PF02590">
    <property type="entry name" value="SPOUT_MTase"/>
    <property type="match status" value="1"/>
</dbReference>
<comment type="catalytic activity">
    <reaction evidence="5">
        <text>pseudouridine(1915) in 23S rRNA + S-adenosyl-L-methionine = N(3)-methylpseudouridine(1915) in 23S rRNA + S-adenosyl-L-homocysteine + H(+)</text>
        <dbReference type="Rhea" id="RHEA:42752"/>
        <dbReference type="Rhea" id="RHEA-COMP:10221"/>
        <dbReference type="Rhea" id="RHEA-COMP:10222"/>
        <dbReference type="ChEBI" id="CHEBI:15378"/>
        <dbReference type="ChEBI" id="CHEBI:57856"/>
        <dbReference type="ChEBI" id="CHEBI:59789"/>
        <dbReference type="ChEBI" id="CHEBI:65314"/>
        <dbReference type="ChEBI" id="CHEBI:74486"/>
        <dbReference type="EC" id="2.1.1.177"/>
    </reaction>
</comment>
<keyword evidence="5" id="KW-0963">Cytoplasm</keyword>
<dbReference type="SUPFAM" id="SSF75217">
    <property type="entry name" value="alpha/beta knot"/>
    <property type="match status" value="1"/>
</dbReference>
<name>A0A430KTV6_9GAMM</name>
<feature type="binding site" evidence="5">
    <location>
        <begin position="123"/>
        <end position="128"/>
    </location>
    <ligand>
        <name>S-adenosyl-L-methionine</name>
        <dbReference type="ChEBI" id="CHEBI:59789"/>
    </ligand>
</feature>
<comment type="function">
    <text evidence="5">Specifically methylates the pseudouridine at position 1915 (m3Psi1915) in 23S rRNA.</text>
</comment>
<dbReference type="GO" id="GO:0005737">
    <property type="term" value="C:cytoplasm"/>
    <property type="evidence" value="ECO:0007669"/>
    <property type="project" value="UniProtKB-SubCell"/>
</dbReference>
<feature type="binding site" evidence="5">
    <location>
        <position position="73"/>
    </location>
    <ligand>
        <name>S-adenosyl-L-methionine</name>
        <dbReference type="ChEBI" id="CHEBI:59789"/>
    </ligand>
</feature>
<dbReference type="NCBIfam" id="TIGR00246">
    <property type="entry name" value="tRNA_RlmH_YbeA"/>
    <property type="match status" value="1"/>
</dbReference>
<dbReference type="EMBL" id="RQXW01000003">
    <property type="protein sequence ID" value="RTE66975.1"/>
    <property type="molecule type" value="Genomic_DNA"/>
</dbReference>
<keyword evidence="3 5" id="KW-0949">S-adenosyl-L-methionine</keyword>